<comment type="caution">
    <text evidence="1">The sequence shown here is derived from an EMBL/GenBank/DDBJ whole genome shotgun (WGS) entry which is preliminary data.</text>
</comment>
<proteinExistence type="predicted"/>
<organism evidence="1 2">
    <name type="scientific">Quercus suber</name>
    <name type="common">Cork oak</name>
    <dbReference type="NCBI Taxonomy" id="58331"/>
    <lineage>
        <taxon>Eukaryota</taxon>
        <taxon>Viridiplantae</taxon>
        <taxon>Streptophyta</taxon>
        <taxon>Embryophyta</taxon>
        <taxon>Tracheophyta</taxon>
        <taxon>Spermatophyta</taxon>
        <taxon>Magnoliopsida</taxon>
        <taxon>eudicotyledons</taxon>
        <taxon>Gunneridae</taxon>
        <taxon>Pentapetalae</taxon>
        <taxon>rosids</taxon>
        <taxon>fabids</taxon>
        <taxon>Fagales</taxon>
        <taxon>Fagaceae</taxon>
        <taxon>Quercus</taxon>
    </lineage>
</organism>
<dbReference type="AlphaFoldDB" id="A0AAW0M5Q1"/>
<evidence type="ECO:0000313" key="1">
    <source>
        <dbReference type="EMBL" id="KAK7858819.1"/>
    </source>
</evidence>
<keyword evidence="2" id="KW-1185">Reference proteome</keyword>
<dbReference type="EMBL" id="PKMF04000017">
    <property type="protein sequence ID" value="KAK7858819.1"/>
    <property type="molecule type" value="Genomic_DNA"/>
</dbReference>
<gene>
    <name evidence="1" type="ORF">CFP56_010492</name>
</gene>
<name>A0AAW0M5Q1_QUESU</name>
<protein>
    <submittedName>
        <fullName evidence="1">Uncharacterized protein</fullName>
    </submittedName>
</protein>
<evidence type="ECO:0000313" key="2">
    <source>
        <dbReference type="Proteomes" id="UP000237347"/>
    </source>
</evidence>
<dbReference type="Proteomes" id="UP000237347">
    <property type="component" value="Unassembled WGS sequence"/>
</dbReference>
<reference evidence="1 2" key="1">
    <citation type="journal article" date="2018" name="Sci. Data">
        <title>The draft genome sequence of cork oak.</title>
        <authorList>
            <person name="Ramos A.M."/>
            <person name="Usie A."/>
            <person name="Barbosa P."/>
            <person name="Barros P.M."/>
            <person name="Capote T."/>
            <person name="Chaves I."/>
            <person name="Simoes F."/>
            <person name="Abreu I."/>
            <person name="Carrasquinho I."/>
            <person name="Faro C."/>
            <person name="Guimaraes J.B."/>
            <person name="Mendonca D."/>
            <person name="Nobrega F."/>
            <person name="Rodrigues L."/>
            <person name="Saibo N.J.M."/>
            <person name="Varela M.C."/>
            <person name="Egas C."/>
            <person name="Matos J."/>
            <person name="Miguel C.M."/>
            <person name="Oliveira M.M."/>
            <person name="Ricardo C.P."/>
            <person name="Goncalves S."/>
        </authorList>
    </citation>
    <scope>NUCLEOTIDE SEQUENCE [LARGE SCALE GENOMIC DNA]</scope>
    <source>
        <strain evidence="2">cv. HL8</strain>
    </source>
</reference>
<accession>A0AAW0M5Q1</accession>
<sequence>MTHSYEFQPLPELLPNYPALYREYLASNQVWNQKSWSMSNEHNASESTMPHIQMESKYLIQPKTSVSVEPLWLSF</sequence>